<dbReference type="AlphaFoldDB" id="A0A2U1JK27"/>
<accession>A0A2U1JK27</accession>
<evidence type="ECO:0000313" key="1">
    <source>
        <dbReference type="EMBL" id="PWA05223.1"/>
    </source>
</evidence>
<protein>
    <submittedName>
        <fullName evidence="1">DUF4270 domain-containing protein</fullName>
    </submittedName>
</protein>
<sequence length="550" mass="60331">MNNNSFLKHILFALTVVFLASCDRDFNSIGTDIIGADNFAFGTPKAYDVVAFNQNSGVVQSSNLPTNALGIYYNPAFGTTTANFATQLELSTVNPTIDATLLPVIESVVLTIPYFSTKTGLKDDGVSGIYELDSIYGPKTSKLKLGVYESGYFMRDLDPSTQETQQYYTNQNSLFDNVKGPLLNNEAVATQNDEFIFSDAELTETVTATDGTVTTTRTAPGMKLNLDTTFFKNKIIDAPSGKLTTNDVFKNYFRGLYFKVEKSGAADTNLAMLNFKGGTITIKYKENTSATVKTRVDKSIILNLTGNSVNLLQNDYLSSYTDGIASPNLTDGDPRLFLKGGEGSMAVINLFGGQDLKGLDSDGNLTNIPNHVSDDLDELRANSLLINDASLTFTIDNNSMSNALTSEPNRIYLYDLNNKKQLTDYTTDLTTRTAQKYNKYIHGGIIEKVAGKGTQYKIKLTNHIRSLIKNDTVTNVRLGLVVTENINDVSNKKLKNSFNLPGILGGNPFEVKYLPTSSVMNPLGTILYGSNPSVPEDKKLKFQIYYTKPN</sequence>
<proteinExistence type="predicted"/>
<gene>
    <name evidence="1" type="ORF">DB895_07950</name>
</gene>
<dbReference type="InterPro" id="IPR025366">
    <property type="entry name" value="DUF4270"/>
</dbReference>
<organism evidence="1 2">
    <name type="scientific">Flavobacterium psychrotolerans</name>
    <dbReference type="NCBI Taxonomy" id="2169410"/>
    <lineage>
        <taxon>Bacteria</taxon>
        <taxon>Pseudomonadati</taxon>
        <taxon>Bacteroidota</taxon>
        <taxon>Flavobacteriia</taxon>
        <taxon>Flavobacteriales</taxon>
        <taxon>Flavobacteriaceae</taxon>
        <taxon>Flavobacterium</taxon>
    </lineage>
</organism>
<dbReference type="EMBL" id="QCZI01000008">
    <property type="protein sequence ID" value="PWA05223.1"/>
    <property type="molecule type" value="Genomic_DNA"/>
</dbReference>
<name>A0A2U1JK27_9FLAO</name>
<dbReference type="OrthoDB" id="1466062at2"/>
<dbReference type="Proteomes" id="UP000245449">
    <property type="component" value="Unassembled WGS sequence"/>
</dbReference>
<keyword evidence="2" id="KW-1185">Reference proteome</keyword>
<reference evidence="1 2" key="1">
    <citation type="submission" date="2018-04" db="EMBL/GenBank/DDBJ databases">
        <title>Flavobacterium sp. nov., isolated from glacier ice.</title>
        <authorList>
            <person name="Liu Q."/>
            <person name="Xin Y.-H."/>
        </authorList>
    </citation>
    <scope>NUCLEOTIDE SEQUENCE [LARGE SCALE GENOMIC DNA]</scope>
    <source>
        <strain evidence="1 2">RB1R5</strain>
    </source>
</reference>
<dbReference type="Pfam" id="PF14092">
    <property type="entry name" value="DUF4270"/>
    <property type="match status" value="1"/>
</dbReference>
<comment type="caution">
    <text evidence="1">The sequence shown here is derived from an EMBL/GenBank/DDBJ whole genome shotgun (WGS) entry which is preliminary data.</text>
</comment>
<dbReference type="RefSeq" id="WP_116724829.1">
    <property type="nucleotide sequence ID" value="NZ_QCZI01000008.1"/>
</dbReference>
<evidence type="ECO:0000313" key="2">
    <source>
        <dbReference type="Proteomes" id="UP000245449"/>
    </source>
</evidence>